<feature type="compositionally biased region" description="Low complexity" evidence="11">
    <location>
        <begin position="669"/>
        <end position="689"/>
    </location>
</feature>
<feature type="compositionally biased region" description="Polar residues" evidence="11">
    <location>
        <begin position="632"/>
        <end position="642"/>
    </location>
</feature>
<dbReference type="SUPFAM" id="SSF52343">
    <property type="entry name" value="Ferredoxin reductase-like, C-terminal NADP-linked domain"/>
    <property type="match status" value="1"/>
</dbReference>
<evidence type="ECO:0000256" key="2">
    <source>
        <dbReference type="ARBA" id="ARBA00006278"/>
    </source>
</evidence>
<dbReference type="Pfam" id="PF08030">
    <property type="entry name" value="NAD_binding_6"/>
    <property type="match status" value="1"/>
</dbReference>
<gene>
    <name evidence="15" type="ORF">SCUCBS95973_001151</name>
</gene>
<dbReference type="InterPro" id="IPR017927">
    <property type="entry name" value="FAD-bd_FR_type"/>
</dbReference>
<evidence type="ECO:0000256" key="12">
    <source>
        <dbReference type="SAM" id="Phobius"/>
    </source>
</evidence>
<evidence type="ECO:0000256" key="7">
    <source>
        <dbReference type="ARBA" id="ARBA00023002"/>
    </source>
</evidence>
<feature type="transmembrane region" description="Helical" evidence="12">
    <location>
        <begin position="466"/>
        <end position="489"/>
    </location>
</feature>
<dbReference type="InterPro" id="IPR013121">
    <property type="entry name" value="Fe_red_NAD-bd_6"/>
</dbReference>
<keyword evidence="13" id="KW-0732">Signal</keyword>
<evidence type="ECO:0000256" key="10">
    <source>
        <dbReference type="ARBA" id="ARBA00023180"/>
    </source>
</evidence>
<feature type="transmembrane region" description="Helical" evidence="12">
    <location>
        <begin position="360"/>
        <end position="378"/>
    </location>
</feature>
<feature type="transmembrane region" description="Helical" evidence="12">
    <location>
        <begin position="438"/>
        <end position="459"/>
    </location>
</feature>
<feature type="compositionally biased region" description="Polar residues" evidence="11">
    <location>
        <begin position="655"/>
        <end position="664"/>
    </location>
</feature>
<evidence type="ECO:0000256" key="3">
    <source>
        <dbReference type="ARBA" id="ARBA00022448"/>
    </source>
</evidence>
<evidence type="ECO:0000256" key="9">
    <source>
        <dbReference type="ARBA" id="ARBA00023136"/>
    </source>
</evidence>
<feature type="compositionally biased region" description="Polar residues" evidence="11">
    <location>
        <begin position="232"/>
        <end position="242"/>
    </location>
</feature>
<keyword evidence="6 12" id="KW-1133">Transmembrane helix</keyword>
<dbReference type="PANTHER" id="PTHR32361">
    <property type="entry name" value="FERRIC/CUPRIC REDUCTASE TRANSMEMBRANE COMPONENT"/>
    <property type="match status" value="1"/>
</dbReference>
<comment type="caution">
    <text evidence="15">The sequence shown here is derived from an EMBL/GenBank/DDBJ whole genome shotgun (WGS) entry which is preliminary data.</text>
</comment>
<dbReference type="EMBL" id="CAWUHB010000004">
    <property type="protein sequence ID" value="CAK7211544.1"/>
    <property type="molecule type" value="Genomic_DNA"/>
</dbReference>
<keyword evidence="10" id="KW-0325">Glycoprotein</keyword>
<keyword evidence="5" id="KW-0249">Electron transport</keyword>
<evidence type="ECO:0000256" key="6">
    <source>
        <dbReference type="ARBA" id="ARBA00022989"/>
    </source>
</evidence>
<evidence type="ECO:0000256" key="13">
    <source>
        <dbReference type="SAM" id="SignalP"/>
    </source>
</evidence>
<dbReference type="InterPro" id="IPR039261">
    <property type="entry name" value="FNR_nucleotide-bd"/>
</dbReference>
<dbReference type="PROSITE" id="PS51384">
    <property type="entry name" value="FAD_FR"/>
    <property type="match status" value="1"/>
</dbReference>
<accession>A0ABP0AWM7</accession>
<dbReference type="Pfam" id="PF08022">
    <property type="entry name" value="FAD_binding_8"/>
    <property type="match status" value="1"/>
</dbReference>
<feature type="compositionally biased region" description="Basic and acidic residues" evidence="11">
    <location>
        <begin position="892"/>
        <end position="901"/>
    </location>
</feature>
<dbReference type="CDD" id="cd06186">
    <property type="entry name" value="NOX_Duox_like_FAD_NADP"/>
    <property type="match status" value="1"/>
</dbReference>
<name>A0ABP0AWM7_9PEZI</name>
<dbReference type="Proteomes" id="UP001642405">
    <property type="component" value="Unassembled WGS sequence"/>
</dbReference>
<evidence type="ECO:0000313" key="15">
    <source>
        <dbReference type="EMBL" id="CAK7211544.1"/>
    </source>
</evidence>
<dbReference type="SFLD" id="SFLDS00052">
    <property type="entry name" value="Ferric_Reductase_Domain"/>
    <property type="match status" value="2"/>
</dbReference>
<comment type="subcellular location">
    <subcellularLocation>
        <location evidence="1">Membrane</location>
        <topology evidence="1">Multi-pass membrane protein</topology>
    </subcellularLocation>
</comment>
<keyword evidence="9 12" id="KW-0472">Membrane</keyword>
<dbReference type="Pfam" id="PF01794">
    <property type="entry name" value="Ferric_reduct"/>
    <property type="match status" value="1"/>
</dbReference>
<feature type="chain" id="PRO_5046295416" description="FAD-binding FR-type domain-containing protein" evidence="13">
    <location>
        <begin position="29"/>
        <end position="983"/>
    </location>
</feature>
<sequence>MERRKSSSRALLPLVILAAAAWATGTAAHDSPIDDADTPSSPRHIGHAGLPVSRAPVVVRADPEVCFQACLLALREPVFTDLLPGASFRNRPCYSNLTLTSMYLCLHGYCSDGRGLDGLEHLNDTCIYSGRPPLPPMDDVLADFPPDKLVRVRHLQRDECIPDTHLSEPVMLSQQLYENSYDTLADLVYVRTRHHRYSLYMVLFWAVVILYGMANQLFMTVAQKIRRRRNGLTPTVGRQTPGYQPVGDAYDDDNDDDDDLDEYHEGEGSGQKGSYAKAGHSLARRPRVWLQRHLTTPATFGWKTSQDFGWYTVPPRVQTVTITIFVVMNIAASVCGYHAFTGNMYWPTIKQQLLRYVSDRTGVISFVNFPLIWLFGMRNNVLLWLTGWDFGTYNNFHRWVARVATVEAIVHSIGYTALVCRNGGGIPELLRWWRLFFWWTGGVATICMSLLLGLSLFYMRRNMYEVFLVVHIVFSILILFGMLFHVSIFHGTYDFFFWSCLIIWIADRVMRSLRIVAFNPLFWTTRAKATYDPNSNIVRVVVPYTSSLYQPKPGTYYYLHVLNDKRFWESHPFTVATVTTLNKSVGDDATAIGKRRRSQPQAVELDDQSDVQSDRGSVMGDNSDDGDDDIVSANSPTLQVDQDTGESAGLLYNGNYGSTQSHNPYQERPSSSHTAATSHSIASSSAVPPPAHAASALTFLIRPYDSFTGRLRDKAAAAANPGYSSVDFSAGYVPSSPAPANLRVLVDGPYGHAQRFDDDYDSLLFVVGGSGIVVPLSHLTGLGRDHTLSPNSRRRLKSIRIVWAVREAAFAAEVLREDLKEVFANDDEGNGGTKVTLDIHVTRSKPFVIGDAADDEMLANDADDDELENNDDNDDNDDDIGSRPSVTISHRPSKDRPRSMDDSPFDGPLPKAVRVLYERPDVRGEVECAAKRGRKGPNGANRKLGVIACGPGRMADEARRAVVDVLGRRGTGNIDYLEESFQW</sequence>
<dbReference type="Gene3D" id="3.40.50.80">
    <property type="entry name" value="Nucleotide-binding domain of ferredoxin-NADP reductase (FNR) module"/>
    <property type="match status" value="1"/>
</dbReference>
<feature type="region of interest" description="Disordered" evidence="11">
    <location>
        <begin position="232"/>
        <end position="279"/>
    </location>
</feature>
<protein>
    <recommendedName>
        <fullName evidence="14">FAD-binding FR-type domain-containing protein</fullName>
    </recommendedName>
</protein>
<feature type="region of interest" description="Disordered" evidence="11">
    <location>
        <begin position="592"/>
        <end position="689"/>
    </location>
</feature>
<feature type="region of interest" description="Disordered" evidence="11">
    <location>
        <begin position="862"/>
        <end position="910"/>
    </location>
</feature>
<evidence type="ECO:0000256" key="1">
    <source>
        <dbReference type="ARBA" id="ARBA00004141"/>
    </source>
</evidence>
<dbReference type="InterPro" id="IPR013112">
    <property type="entry name" value="FAD-bd_8"/>
</dbReference>
<proteinExistence type="inferred from homology"/>
<evidence type="ECO:0000259" key="14">
    <source>
        <dbReference type="PROSITE" id="PS51384"/>
    </source>
</evidence>
<feature type="transmembrane region" description="Helical" evidence="12">
    <location>
        <begin position="320"/>
        <end position="340"/>
    </location>
</feature>
<reference evidence="15 16" key="1">
    <citation type="submission" date="2024-01" db="EMBL/GenBank/DDBJ databases">
        <authorList>
            <person name="Allen C."/>
            <person name="Tagirdzhanova G."/>
        </authorList>
    </citation>
    <scope>NUCLEOTIDE SEQUENCE [LARGE SCALE GENOMIC DNA]</scope>
</reference>
<evidence type="ECO:0000256" key="5">
    <source>
        <dbReference type="ARBA" id="ARBA00022982"/>
    </source>
</evidence>
<dbReference type="PANTHER" id="PTHR32361:SF9">
    <property type="entry name" value="FERRIC REDUCTASE TRANSMEMBRANE COMPONENT 3-RELATED"/>
    <property type="match status" value="1"/>
</dbReference>
<feature type="compositionally biased region" description="Acidic residues" evidence="11">
    <location>
        <begin position="249"/>
        <end position="264"/>
    </location>
</feature>
<organism evidence="15 16">
    <name type="scientific">Sporothrix curviconia</name>
    <dbReference type="NCBI Taxonomy" id="1260050"/>
    <lineage>
        <taxon>Eukaryota</taxon>
        <taxon>Fungi</taxon>
        <taxon>Dikarya</taxon>
        <taxon>Ascomycota</taxon>
        <taxon>Pezizomycotina</taxon>
        <taxon>Sordariomycetes</taxon>
        <taxon>Sordariomycetidae</taxon>
        <taxon>Ophiostomatales</taxon>
        <taxon>Ophiostomataceae</taxon>
        <taxon>Sporothrix</taxon>
    </lineage>
</organism>
<evidence type="ECO:0000256" key="4">
    <source>
        <dbReference type="ARBA" id="ARBA00022692"/>
    </source>
</evidence>
<feature type="transmembrane region" description="Helical" evidence="12">
    <location>
        <begin position="197"/>
        <end position="219"/>
    </location>
</feature>
<keyword evidence="3" id="KW-0813">Transport</keyword>
<feature type="domain" description="FAD-binding FR-type" evidence="14">
    <location>
        <begin position="508"/>
        <end position="756"/>
    </location>
</feature>
<keyword evidence="4 12" id="KW-0812">Transmembrane</keyword>
<evidence type="ECO:0000256" key="8">
    <source>
        <dbReference type="ARBA" id="ARBA00023065"/>
    </source>
</evidence>
<comment type="similarity">
    <text evidence="2">Belongs to the ferric reductase (FRE) family.</text>
</comment>
<keyword evidence="7" id="KW-0560">Oxidoreductase</keyword>
<feature type="signal peptide" evidence="13">
    <location>
        <begin position="1"/>
        <end position="28"/>
    </location>
</feature>
<keyword evidence="8" id="KW-0406">Ion transport</keyword>
<dbReference type="InterPro" id="IPR013130">
    <property type="entry name" value="Fe3_Rdtase_TM_dom"/>
</dbReference>
<feature type="compositionally biased region" description="Acidic residues" evidence="11">
    <location>
        <begin position="862"/>
        <end position="879"/>
    </location>
</feature>
<dbReference type="InterPro" id="IPR051410">
    <property type="entry name" value="Ferric/Cupric_Reductase"/>
</dbReference>
<evidence type="ECO:0000313" key="16">
    <source>
        <dbReference type="Proteomes" id="UP001642405"/>
    </source>
</evidence>
<keyword evidence="16" id="KW-1185">Reference proteome</keyword>
<evidence type="ECO:0000256" key="11">
    <source>
        <dbReference type="SAM" id="MobiDB-lite"/>
    </source>
</evidence>